<dbReference type="EMBL" id="JAIVFP010000001">
    <property type="protein sequence ID" value="MCI4682617.1"/>
    <property type="molecule type" value="Genomic_DNA"/>
</dbReference>
<dbReference type="Pfam" id="PF05990">
    <property type="entry name" value="DUF900"/>
    <property type="match status" value="1"/>
</dbReference>
<dbReference type="InterPro" id="IPR029058">
    <property type="entry name" value="AB_hydrolase_fold"/>
</dbReference>
<dbReference type="InterPro" id="IPR038404">
    <property type="entry name" value="TRAP_DctP_sf"/>
</dbReference>
<dbReference type="Proteomes" id="UP001139104">
    <property type="component" value="Unassembled WGS sequence"/>
</dbReference>
<dbReference type="PANTHER" id="PTHR36513:SF1">
    <property type="entry name" value="TRANSMEMBRANE PROTEIN"/>
    <property type="match status" value="1"/>
</dbReference>
<dbReference type="RefSeq" id="WP_243066616.1">
    <property type="nucleotide sequence ID" value="NZ_JAIVFK010000004.1"/>
</dbReference>
<dbReference type="InterPro" id="IPR010297">
    <property type="entry name" value="DUF900_hydrolase"/>
</dbReference>
<keyword evidence="3" id="KW-0378">Hydrolase</keyword>
<dbReference type="GO" id="GO:0016787">
    <property type="term" value="F:hydrolase activity"/>
    <property type="evidence" value="ECO:0007669"/>
    <property type="project" value="UniProtKB-KW"/>
</dbReference>
<evidence type="ECO:0000256" key="2">
    <source>
        <dbReference type="SAM" id="SignalP"/>
    </source>
</evidence>
<comment type="caution">
    <text evidence="3">The sequence shown here is derived from an EMBL/GenBank/DDBJ whole genome shotgun (WGS) entry which is preliminary data.</text>
</comment>
<dbReference type="InterPro" id="IPR018389">
    <property type="entry name" value="DctP_fam"/>
</dbReference>
<reference evidence="3" key="1">
    <citation type="journal article" date="2022" name="ISME J.">
        <title>Identification of active gaseous-alkane degraders at natural gas seeps.</title>
        <authorList>
            <person name="Farhan Ul Haque M."/>
            <person name="Hernandez M."/>
            <person name="Crombie A.T."/>
            <person name="Murrell J.C."/>
        </authorList>
    </citation>
    <scope>NUCLEOTIDE SEQUENCE</scope>
    <source>
        <strain evidence="3">PC2</strain>
    </source>
</reference>
<dbReference type="Gene3D" id="3.40.190.170">
    <property type="entry name" value="Bacterial extracellular solute-binding protein, family 7"/>
    <property type="match status" value="1"/>
</dbReference>
<evidence type="ECO:0000256" key="1">
    <source>
        <dbReference type="ARBA" id="ARBA00022729"/>
    </source>
</evidence>
<evidence type="ECO:0000313" key="3">
    <source>
        <dbReference type="EMBL" id="MCI4682617.1"/>
    </source>
</evidence>
<protein>
    <submittedName>
        <fullName evidence="3">Alpha/beta hydrolase</fullName>
    </submittedName>
</protein>
<dbReference type="SUPFAM" id="SSF53474">
    <property type="entry name" value="alpha/beta-Hydrolases"/>
    <property type="match status" value="1"/>
</dbReference>
<proteinExistence type="predicted"/>
<organism evidence="3 4">
    <name type="scientific">Candidatus Rhodoblastus alkanivorans</name>
    <dbReference type="NCBI Taxonomy" id="2954117"/>
    <lineage>
        <taxon>Bacteria</taxon>
        <taxon>Pseudomonadati</taxon>
        <taxon>Pseudomonadota</taxon>
        <taxon>Alphaproteobacteria</taxon>
        <taxon>Hyphomicrobiales</taxon>
        <taxon>Rhodoblastaceae</taxon>
        <taxon>Rhodoblastus</taxon>
    </lineage>
</organism>
<name>A0ABS9Z4U2_9HYPH</name>
<keyword evidence="1 2" id="KW-0732">Signal</keyword>
<dbReference type="Gene3D" id="3.40.50.1820">
    <property type="entry name" value="alpha/beta hydrolase"/>
    <property type="match status" value="1"/>
</dbReference>
<sequence length="614" mass="66130">MKFWHLLVVALLWSPGLAQAAELRFAVTAAFADDPFVKSFAASKVLAGAGLAIVEKPVASDAEAMAALKNGEADLGVFALDEADRKALQPTGAAASLLSRPYLFKSAKEVFLMQDSFLGASAAADAGRTGLFPLKIWSHSIEYLLTRAPVRTREDFDNLRMAAKGGAMDETKARQANAMQTHLDATTLSFAENFAGTLYLTVGKPETGLLAAAPASWMKRSEFEKNAITTAAEQARAMANAELVAREDAIRRLPNVEINRLDHDARMAMAMRAAGGEAAMKRDMAMWRKAEIEVHGMAAPPSKPPAEPAPKMKMNSPVFFATDRDDEGGADFVSRFGARRLDPYRMTCGLLGAPARHAPPPSLPSAPPNLAMGVDECAQEIVAATRAAEASKILILIHGFNTSFRGVAELALELGANLDYAGAIVAWSWPSEGSAFAYPYDEDSSAWSEPHLADLVTRIAAIAPDLRIDFVAHSMGNRILLQMLRDFALEKAKLPIGVAVFAAPDVSQDVFRQQLRQANKIGALRTLYASEYDRAILISQGYHSAPRAGSGGADILVAGGIESVDAQLSGHSYVFAEPKAMNDFKKIVNREMTAPQRGLPEREKSGEAYWLIEP</sequence>
<accession>A0ABS9Z4U2</accession>
<dbReference type="PANTHER" id="PTHR36513">
    <property type="entry name" value="ABC TRANSMEMBRANE TYPE-1 DOMAIN-CONTAINING PROTEIN"/>
    <property type="match status" value="1"/>
</dbReference>
<dbReference type="Pfam" id="PF03480">
    <property type="entry name" value="DctP"/>
    <property type="match status" value="1"/>
</dbReference>
<keyword evidence="4" id="KW-1185">Reference proteome</keyword>
<feature type="chain" id="PRO_5047292789" evidence="2">
    <location>
        <begin position="21"/>
        <end position="614"/>
    </location>
</feature>
<feature type="signal peptide" evidence="2">
    <location>
        <begin position="1"/>
        <end position="20"/>
    </location>
</feature>
<gene>
    <name evidence="3" type="ORF">K2U94_07545</name>
</gene>
<evidence type="ECO:0000313" key="4">
    <source>
        <dbReference type="Proteomes" id="UP001139104"/>
    </source>
</evidence>